<dbReference type="Proteomes" id="UP000053467">
    <property type="component" value="Unassembled WGS sequence"/>
</dbReference>
<reference evidence="2" key="1">
    <citation type="journal article" date="2015" name="MBio">
        <title>Genome-Resolved Metagenomic Analysis Reveals Roles for Candidate Phyla and Other Microbial Community Members in Biogeochemical Transformations in Oil Reservoirs.</title>
        <authorList>
            <person name="Hu P."/>
            <person name="Tom L."/>
            <person name="Singh A."/>
            <person name="Thomas B.C."/>
            <person name="Baker B.J."/>
            <person name="Piceno Y.M."/>
            <person name="Andersen G.L."/>
            <person name="Banfield J.F."/>
        </authorList>
    </citation>
    <scope>NUCLEOTIDE SEQUENCE [LARGE SCALE GENOMIC DNA]</scope>
</reference>
<evidence type="ECO:0000313" key="1">
    <source>
        <dbReference type="EMBL" id="KUK87823.1"/>
    </source>
</evidence>
<proteinExistence type="predicted"/>
<evidence type="ECO:0000313" key="2">
    <source>
        <dbReference type="Proteomes" id="UP000053467"/>
    </source>
</evidence>
<dbReference type="EMBL" id="LGGX01000002">
    <property type="protein sequence ID" value="KUK87823.1"/>
    <property type="molecule type" value="Genomic_DNA"/>
</dbReference>
<name>A0A101I3Z4_UNCT6</name>
<protein>
    <submittedName>
        <fullName evidence="1">Uncharacterized protein</fullName>
    </submittedName>
</protein>
<comment type="caution">
    <text evidence="1">The sequence shown here is derived from an EMBL/GenBank/DDBJ whole genome shotgun (WGS) entry which is preliminary data.</text>
</comment>
<dbReference type="AlphaFoldDB" id="A0A101I3Z4"/>
<sequence length="300" mass="35670">MKYFIFVFFVLFSFYLFSSDPQVIGFSDDGKFFAFFYENEDHIGNLFSELKVLSLETKKVVLFLRFSKEDGDYKKLEDVKKIFFEKYGEKFNFKEGKEFLRFSGTMEGDSFILSNSVSLGLKVEYLKEKNEYGTYSYTSLMKDRMMVKNTLKGKVIDIYSFYIFEKGYGVAILKSRDDGLEGEFTDYYHPIFVNVEDFDLKKDVEMELKFNAEKSKRILEKFFEKNRSYPADIENFFRYGKVLINPVDESRDAVFFIEGNLKYNKKYEGCIIIENLPKSNYYNMWYFYNGKIVKTEGVDR</sequence>
<accession>A0A101I3Z4</accession>
<gene>
    <name evidence="1" type="ORF">XE03_0342</name>
</gene>
<organism evidence="1 2">
    <name type="scientific">candidate division TA06 bacterium 34_109</name>
    <dbReference type="NCBI Taxonomy" id="1635277"/>
    <lineage>
        <taxon>Bacteria</taxon>
        <taxon>Bacteria division TA06</taxon>
    </lineage>
</organism>